<dbReference type="InterPro" id="IPR034148">
    <property type="entry name" value="NCBP2_RRM"/>
</dbReference>
<sequence length="243" mass="27415">MSLAEFDEVDFTHSATRLDRPSAYLLKKARRRGEAGLEDLRRAYKSATVYVGNLSFYTTEEQIYELFSKAGLIKKTIMGLDRFNYTPCGFCFVIYYNTEDAINAVKYLNGTKLEDRVIEIDLDPGFEEGRQFGRGQSGGQVKDEMRFEYDSARGGYGRAIHEGPNGNPVEISMNQARFGARRTFTDSWRPGQPDDQEDENANAPAPQDEMEVDASGENNATNENQDDATSGDYVPEQSRENME</sequence>
<dbReference type="InterPro" id="IPR035979">
    <property type="entry name" value="RBD_domain_sf"/>
</dbReference>
<dbReference type="GO" id="GO:0005846">
    <property type="term" value="C:nuclear cap binding complex"/>
    <property type="evidence" value="ECO:0007669"/>
    <property type="project" value="InterPro"/>
</dbReference>
<comment type="similarity">
    <text evidence="2 11">Belongs to the RRM NCBP2 family.</text>
</comment>
<name>A0A061ANN1_CYBFA</name>
<dbReference type="OrthoDB" id="201398at2759"/>
<dbReference type="PANTHER" id="PTHR18847:SF0">
    <property type="entry name" value="NUCLEAR CAP-BINDING PROTEIN SUBUNIT 2"/>
    <property type="match status" value="1"/>
</dbReference>
<proteinExistence type="inferred from homology"/>
<evidence type="ECO:0000256" key="2">
    <source>
        <dbReference type="ARBA" id="ARBA00010725"/>
    </source>
</evidence>
<keyword evidence="16" id="KW-1185">Reference proteome</keyword>
<dbReference type="Gene3D" id="3.30.70.330">
    <property type="match status" value="1"/>
</dbReference>
<keyword evidence="6" id="KW-0509">mRNA transport</keyword>
<evidence type="ECO:0000256" key="12">
    <source>
        <dbReference type="SAM" id="MobiDB-lite"/>
    </source>
</evidence>
<gene>
    <name evidence="15" type="ORF">BON22_0107</name>
    <name evidence="14" type="ORF">CYFA0S_02e05380g</name>
</gene>
<reference evidence="16" key="2">
    <citation type="journal article" date="2017" name="Genome Announc.">
        <title>Genome sequences of Cyberlindnera fabianii 65, Pichia kudriavzevii 129, and Saccharomyces cerevisiae 131 isolated from fermented masau fruits in Zimbabwe.</title>
        <authorList>
            <person name="van Rijswijck I.M.H."/>
            <person name="Derks M.F.L."/>
            <person name="Abee T."/>
            <person name="de Ridder D."/>
            <person name="Smid E.J."/>
        </authorList>
    </citation>
    <scope>NUCLEOTIDE SEQUENCE [LARGE SCALE GENOMIC DNA]</scope>
    <source>
        <strain evidence="16">65</strain>
    </source>
</reference>
<keyword evidence="9 11" id="KW-0539">Nucleus</keyword>
<dbReference type="InterPro" id="IPR000504">
    <property type="entry name" value="RRM_dom"/>
</dbReference>
<evidence type="ECO:0000313" key="16">
    <source>
        <dbReference type="Proteomes" id="UP000189513"/>
    </source>
</evidence>
<dbReference type="STRING" id="36022.A0A061ANN1"/>
<evidence type="ECO:0000256" key="5">
    <source>
        <dbReference type="ARBA" id="ARBA00022664"/>
    </source>
</evidence>
<organism evidence="14">
    <name type="scientific">Cyberlindnera fabianii</name>
    <name type="common">Yeast</name>
    <name type="synonym">Hansenula fabianii</name>
    <dbReference type="NCBI Taxonomy" id="36022"/>
    <lineage>
        <taxon>Eukaryota</taxon>
        <taxon>Fungi</taxon>
        <taxon>Dikarya</taxon>
        <taxon>Ascomycota</taxon>
        <taxon>Saccharomycotina</taxon>
        <taxon>Saccharomycetes</taxon>
        <taxon>Phaffomycetales</taxon>
        <taxon>Phaffomycetaceae</taxon>
        <taxon>Cyberlindnera</taxon>
    </lineage>
</organism>
<dbReference type="GO" id="GO:0000339">
    <property type="term" value="F:RNA cap binding"/>
    <property type="evidence" value="ECO:0007669"/>
    <property type="project" value="InterPro"/>
</dbReference>
<accession>A0A061ANN1</accession>
<evidence type="ECO:0000256" key="4">
    <source>
        <dbReference type="ARBA" id="ARBA00022448"/>
    </source>
</evidence>
<evidence type="ECO:0000256" key="3">
    <source>
        <dbReference type="ARBA" id="ARBA00019878"/>
    </source>
</evidence>
<evidence type="ECO:0000313" key="15">
    <source>
        <dbReference type="EMBL" id="ONH69917.1"/>
    </source>
</evidence>
<dbReference type="EMBL" id="LK052887">
    <property type="protein sequence ID" value="CDR38758.1"/>
    <property type="molecule type" value="Genomic_DNA"/>
</dbReference>
<dbReference type="SUPFAM" id="SSF54928">
    <property type="entry name" value="RNA-binding domain, RBD"/>
    <property type="match status" value="1"/>
</dbReference>
<dbReference type="Pfam" id="PF00076">
    <property type="entry name" value="RRM_1"/>
    <property type="match status" value="1"/>
</dbReference>
<dbReference type="GO" id="GO:0051028">
    <property type="term" value="P:mRNA transport"/>
    <property type="evidence" value="ECO:0007669"/>
    <property type="project" value="UniProtKB-KW"/>
</dbReference>
<feature type="region of interest" description="Disordered" evidence="12">
    <location>
        <begin position="184"/>
        <end position="243"/>
    </location>
</feature>
<dbReference type="FunFam" id="3.30.70.330:FF:000538">
    <property type="entry name" value="Nuclear cap-binding protein subunit 2"/>
    <property type="match status" value="1"/>
</dbReference>
<reference evidence="15" key="3">
    <citation type="submission" date="2017-01" db="EMBL/GenBank/DDBJ databases">
        <authorList>
            <person name="Mah S.A."/>
            <person name="Swanson W.J."/>
            <person name="Moy G.W."/>
            <person name="Vacquier V.D."/>
        </authorList>
    </citation>
    <scope>NUCLEOTIDE SEQUENCE [LARGE SCALE GENOMIC DNA]</scope>
    <source>
        <strain evidence="15">65</strain>
    </source>
</reference>
<evidence type="ECO:0000256" key="11">
    <source>
        <dbReference type="RuleBase" id="RU364036"/>
    </source>
</evidence>
<keyword evidence="8 11" id="KW-0508">mRNA splicing</keyword>
<keyword evidence="5 11" id="KW-0507">mRNA processing</keyword>
<evidence type="ECO:0000256" key="10">
    <source>
        <dbReference type="PROSITE-ProRule" id="PRU00176"/>
    </source>
</evidence>
<evidence type="ECO:0000256" key="6">
    <source>
        <dbReference type="ARBA" id="ARBA00022816"/>
    </source>
</evidence>
<evidence type="ECO:0000256" key="7">
    <source>
        <dbReference type="ARBA" id="ARBA00022884"/>
    </source>
</evidence>
<dbReference type="SMART" id="SM00360">
    <property type="entry name" value="RRM"/>
    <property type="match status" value="1"/>
</dbReference>
<dbReference type="InterPro" id="IPR012677">
    <property type="entry name" value="Nucleotide-bd_a/b_plait_sf"/>
</dbReference>
<keyword evidence="7 10" id="KW-0694">RNA-binding</keyword>
<feature type="domain" description="RRM" evidence="13">
    <location>
        <begin position="47"/>
        <end position="125"/>
    </location>
</feature>
<keyword evidence="4" id="KW-0813">Transport</keyword>
<dbReference type="Proteomes" id="UP000189513">
    <property type="component" value="Unassembled WGS sequence"/>
</dbReference>
<dbReference type="PROSITE" id="PS50102">
    <property type="entry name" value="RRM"/>
    <property type="match status" value="1"/>
</dbReference>
<dbReference type="PANTHER" id="PTHR18847">
    <property type="entry name" value="20 KD NUCLEAR CAP BINDING PROTEIN"/>
    <property type="match status" value="1"/>
</dbReference>
<evidence type="ECO:0000256" key="9">
    <source>
        <dbReference type="ARBA" id="ARBA00023242"/>
    </source>
</evidence>
<dbReference type="GO" id="GO:0045292">
    <property type="term" value="P:mRNA cis splicing, via spliceosome"/>
    <property type="evidence" value="ECO:0007669"/>
    <property type="project" value="InterPro"/>
</dbReference>
<evidence type="ECO:0000313" key="14">
    <source>
        <dbReference type="EMBL" id="CDR38758.1"/>
    </source>
</evidence>
<dbReference type="VEuPathDB" id="FungiDB:BON22_0107"/>
<evidence type="ECO:0000256" key="8">
    <source>
        <dbReference type="ARBA" id="ARBA00023187"/>
    </source>
</evidence>
<dbReference type="AlphaFoldDB" id="A0A061ANN1"/>
<reference evidence="14" key="1">
    <citation type="journal article" date="2014" name="Genome Announc.">
        <title>Genome sequence of the yeast Cyberlindnera fabianii (Hansenula fabianii).</title>
        <authorList>
            <person name="Freel K.C."/>
            <person name="Sarilar V."/>
            <person name="Neuveglise C."/>
            <person name="Devillers H."/>
            <person name="Friedrich A."/>
            <person name="Schacherer J."/>
        </authorList>
    </citation>
    <scope>NUCLEOTIDE SEQUENCE</scope>
    <source>
        <strain evidence="14">YJS4271</strain>
    </source>
</reference>
<dbReference type="CDD" id="cd12240">
    <property type="entry name" value="RRM_NCBP2"/>
    <property type="match status" value="1"/>
</dbReference>
<comment type="subcellular location">
    <subcellularLocation>
        <location evidence="1 11">Nucleus</location>
    </subcellularLocation>
</comment>
<dbReference type="InterPro" id="IPR027157">
    <property type="entry name" value="NCBP2"/>
</dbReference>
<dbReference type="GO" id="GO:0005634">
    <property type="term" value="C:nucleus"/>
    <property type="evidence" value="ECO:0007669"/>
    <property type="project" value="UniProtKB-SubCell"/>
</dbReference>
<evidence type="ECO:0000259" key="13">
    <source>
        <dbReference type="PROSITE" id="PS50102"/>
    </source>
</evidence>
<protein>
    <recommendedName>
        <fullName evidence="3 11">Nuclear cap-binding protein subunit 2</fullName>
    </recommendedName>
    <alternativeName>
        <fullName evidence="11">20 kDa nuclear cap-binding protein</fullName>
    </alternativeName>
</protein>
<dbReference type="GO" id="GO:0006401">
    <property type="term" value="P:RNA catabolic process"/>
    <property type="evidence" value="ECO:0007669"/>
    <property type="project" value="UniProtKB-ARBA"/>
</dbReference>
<dbReference type="EMBL" id="MPUK01000001">
    <property type="protein sequence ID" value="ONH69917.1"/>
    <property type="molecule type" value="Genomic_DNA"/>
</dbReference>
<evidence type="ECO:0000256" key="1">
    <source>
        <dbReference type="ARBA" id="ARBA00004123"/>
    </source>
</evidence>